<keyword evidence="2" id="KW-1185">Reference proteome</keyword>
<dbReference type="EMBL" id="JBJURJ010000031">
    <property type="protein sequence ID" value="MFM9332466.1"/>
    <property type="molecule type" value="Genomic_DNA"/>
</dbReference>
<sequence>MDNHLPEAFRMKMRLLLGEEEYQAYLASFGQERYYGLRSNPLKLAAEELLELAPYRLAPVPWCPTGYYYEESARPGKHPYYHAGMYYIQEPSAMIPAELLDVQPGDRVLDLCAAPGGKTTQLAGKLQGQGWLVANDNSLDRVKALTKNVELAGIRNAMVTHETPDRLAARWPEAFNKILVDAPCSGEGMFRKDEDMIRQWEKHSVAVCMGMQAEILRDAAAMLAPGGRLVYSTCTFSPEENESMIAEFLRQHTGFRVVPAPAAHGFVPGRPDWAAQTRGADTPDEAEEQTAGAVRLWPHRIKGEGHFAVVLEKDATPVASEPEPVRLESKPAKGRKGSAPARTTAPDLTPWEQFVKDNLTQPLPGTPVMFGERLYLAAAGSPPVAELKIYRPGWYAGELKRGRFEPSHALAMGLSRGDARRVLALPQDSSRVIRYLKGETLEVAEAELECSGGVSSKGYVLVCVDRFPLGWGKWNQGMLKNEYPAGWRWV</sequence>
<accession>A0ACC7P5X4</accession>
<organism evidence="1 2">
    <name type="scientific">Paenibacillus mesotrionivorans</name>
    <dbReference type="NCBI Taxonomy" id="3160968"/>
    <lineage>
        <taxon>Bacteria</taxon>
        <taxon>Bacillati</taxon>
        <taxon>Bacillota</taxon>
        <taxon>Bacilli</taxon>
        <taxon>Bacillales</taxon>
        <taxon>Paenibacillaceae</taxon>
        <taxon>Paenibacillus</taxon>
    </lineage>
</organism>
<keyword evidence="1" id="KW-0489">Methyltransferase</keyword>
<evidence type="ECO:0000313" key="2">
    <source>
        <dbReference type="Proteomes" id="UP001631969"/>
    </source>
</evidence>
<gene>
    <name evidence="1" type="ORF">ACI1P1_29640</name>
</gene>
<comment type="caution">
    <text evidence="1">The sequence shown here is derived from an EMBL/GenBank/DDBJ whole genome shotgun (WGS) entry which is preliminary data.</text>
</comment>
<evidence type="ECO:0000313" key="1">
    <source>
        <dbReference type="EMBL" id="MFM9332466.1"/>
    </source>
</evidence>
<protein>
    <submittedName>
        <fullName evidence="1">RsmF rRNA methyltransferase first C-terminal domain-containing protein</fullName>
    </submittedName>
</protein>
<reference evidence="1" key="1">
    <citation type="submission" date="2024-12" db="EMBL/GenBank/DDBJ databases">
        <authorList>
            <person name="Wu N."/>
        </authorList>
    </citation>
    <scope>NUCLEOTIDE SEQUENCE</scope>
    <source>
        <strain evidence="1">P15</strain>
    </source>
</reference>
<dbReference type="Proteomes" id="UP001631969">
    <property type="component" value="Unassembled WGS sequence"/>
</dbReference>
<proteinExistence type="predicted"/>
<keyword evidence="1" id="KW-0808">Transferase</keyword>
<name>A0ACC7P5X4_9BACL</name>